<evidence type="ECO:0000256" key="6">
    <source>
        <dbReference type="ARBA" id="ARBA00022801"/>
    </source>
</evidence>
<protein>
    <recommendedName>
        <fullName evidence="11">Zinc metalloprotease</fullName>
        <ecNumber evidence="11">3.4.24.-</ecNumber>
    </recommendedName>
</protein>
<dbReference type="Pfam" id="PF17820">
    <property type="entry name" value="PDZ_6"/>
    <property type="match status" value="1"/>
</dbReference>
<dbReference type="InterPro" id="IPR036034">
    <property type="entry name" value="PDZ_sf"/>
</dbReference>
<evidence type="ECO:0000313" key="14">
    <source>
        <dbReference type="EMBL" id="TDO96392.1"/>
    </source>
</evidence>
<evidence type="ECO:0000256" key="11">
    <source>
        <dbReference type="RuleBase" id="RU362031"/>
    </source>
</evidence>
<keyword evidence="8 11" id="KW-1133">Transmembrane helix</keyword>
<dbReference type="GO" id="GO:0006508">
    <property type="term" value="P:proteolysis"/>
    <property type="evidence" value="ECO:0007669"/>
    <property type="project" value="UniProtKB-KW"/>
</dbReference>
<evidence type="ECO:0000256" key="4">
    <source>
        <dbReference type="ARBA" id="ARBA00022670"/>
    </source>
</evidence>
<evidence type="ECO:0000259" key="12">
    <source>
        <dbReference type="Pfam" id="PF02163"/>
    </source>
</evidence>
<evidence type="ECO:0000313" key="15">
    <source>
        <dbReference type="Proteomes" id="UP000294656"/>
    </source>
</evidence>
<evidence type="ECO:0000256" key="8">
    <source>
        <dbReference type="ARBA" id="ARBA00022989"/>
    </source>
</evidence>
<comment type="subcellular location">
    <subcellularLocation>
        <location evidence="2">Membrane</location>
        <topology evidence="2">Multi-pass membrane protein</topology>
    </subcellularLocation>
</comment>
<evidence type="ECO:0000259" key="13">
    <source>
        <dbReference type="Pfam" id="PF17820"/>
    </source>
</evidence>
<dbReference type="GO" id="GO:0004222">
    <property type="term" value="F:metalloendopeptidase activity"/>
    <property type="evidence" value="ECO:0007669"/>
    <property type="project" value="InterPro"/>
</dbReference>
<keyword evidence="11" id="KW-0479">Metal-binding</keyword>
<feature type="domain" description="Peptidase M50" evidence="12">
    <location>
        <begin position="8"/>
        <end position="436"/>
    </location>
</feature>
<dbReference type="SUPFAM" id="SSF50156">
    <property type="entry name" value="PDZ domain-like"/>
    <property type="match status" value="2"/>
</dbReference>
<keyword evidence="15" id="KW-1185">Reference proteome</keyword>
<evidence type="ECO:0000256" key="3">
    <source>
        <dbReference type="ARBA" id="ARBA00007931"/>
    </source>
</evidence>
<comment type="caution">
    <text evidence="14">The sequence shown here is derived from an EMBL/GenBank/DDBJ whole genome shotgun (WGS) entry which is preliminary data.</text>
</comment>
<dbReference type="Proteomes" id="UP000294656">
    <property type="component" value="Unassembled WGS sequence"/>
</dbReference>
<keyword evidence="7 11" id="KW-0862">Zinc</keyword>
<feature type="transmembrane region" description="Helical" evidence="11">
    <location>
        <begin position="95"/>
        <end position="116"/>
    </location>
</feature>
<evidence type="ECO:0000256" key="2">
    <source>
        <dbReference type="ARBA" id="ARBA00004141"/>
    </source>
</evidence>
<evidence type="ECO:0000256" key="1">
    <source>
        <dbReference type="ARBA" id="ARBA00001947"/>
    </source>
</evidence>
<keyword evidence="6 11" id="KW-0378">Hydrolase</keyword>
<evidence type="ECO:0000256" key="7">
    <source>
        <dbReference type="ARBA" id="ARBA00022833"/>
    </source>
</evidence>
<dbReference type="NCBIfam" id="TIGR00054">
    <property type="entry name" value="RIP metalloprotease RseP"/>
    <property type="match status" value="1"/>
</dbReference>
<evidence type="ECO:0000256" key="5">
    <source>
        <dbReference type="ARBA" id="ARBA00022692"/>
    </source>
</evidence>
<keyword evidence="10 11" id="KW-0472">Membrane</keyword>
<dbReference type="InterPro" id="IPR041489">
    <property type="entry name" value="PDZ_6"/>
</dbReference>
<feature type="transmembrane region" description="Helical" evidence="11">
    <location>
        <begin position="6"/>
        <end position="26"/>
    </location>
</feature>
<dbReference type="PANTHER" id="PTHR42837:SF2">
    <property type="entry name" value="MEMBRANE METALLOPROTEASE ARASP2, CHLOROPLASTIC-RELATED"/>
    <property type="match status" value="1"/>
</dbReference>
<dbReference type="EMBL" id="SNXC01000014">
    <property type="protein sequence ID" value="TDO96392.1"/>
    <property type="molecule type" value="Genomic_DNA"/>
</dbReference>
<gene>
    <name evidence="14" type="ORF">DFP79_2966</name>
</gene>
<proteinExistence type="inferred from homology"/>
<organism evidence="14 15">
    <name type="scientific">Marinomonas balearica</name>
    <dbReference type="NCBI Taxonomy" id="491947"/>
    <lineage>
        <taxon>Bacteria</taxon>
        <taxon>Pseudomonadati</taxon>
        <taxon>Pseudomonadota</taxon>
        <taxon>Gammaproteobacteria</taxon>
        <taxon>Oceanospirillales</taxon>
        <taxon>Oceanospirillaceae</taxon>
        <taxon>Marinomonas</taxon>
    </lineage>
</organism>
<dbReference type="AlphaFoldDB" id="A0A4V3CG57"/>
<dbReference type="InterPro" id="IPR004387">
    <property type="entry name" value="Pept_M50_Zn"/>
</dbReference>
<feature type="transmembrane region" description="Helical" evidence="11">
    <location>
        <begin position="380"/>
        <end position="412"/>
    </location>
</feature>
<keyword evidence="4 14" id="KW-0645">Protease</keyword>
<keyword evidence="5 11" id="KW-0812">Transmembrane</keyword>
<sequence length="448" mass="48911">MIQNILSILVALGVLITFHEFGHFWVARRCGVKVLRFSVGFGKPIYTYYGKTGTEYTLALIPLGGYVKMLDSREGEIPTALASQAFNNKNVWQRIAIVAAGPCANFVLAIILYALVGMLGVQHLAPKVGSIESNTPVAQTSIQVSAEIVEINGKTVTSWEDANFALADLIGKSGHFQVRYIPEDSNMIEESSFKLNRWLANQEPNNLIQDFGVTPWVPVIAPIIDQVFDDGAAMSAGFVHGDKVLSINGEQISDWRSFVKWVQSNPNRALSVQIARGSDIFELTLVPDKRSNGEDSIGVAGISVQPVEYDKSFIRETKYDFLSSFAYGVNQTWTMVSLTVSSIGKMLQGLISIDNLSGPITIAKVASASAESGIQSFLKFMAYLSVSLGVLNLLPIPMLDGGHLLFFSVEALRKKPVSERIQSLAYRVGASLLFALMAVAMFNDLARL</sequence>
<keyword evidence="9 11" id="KW-0482">Metalloprotease</keyword>
<evidence type="ECO:0000256" key="10">
    <source>
        <dbReference type="ARBA" id="ARBA00023136"/>
    </source>
</evidence>
<dbReference type="EC" id="3.4.24.-" evidence="11"/>
<name>A0A4V3CG57_9GAMM</name>
<dbReference type="GO" id="GO:0046872">
    <property type="term" value="F:metal ion binding"/>
    <property type="evidence" value="ECO:0007669"/>
    <property type="project" value="UniProtKB-KW"/>
</dbReference>
<dbReference type="OrthoDB" id="9782003at2"/>
<comment type="cofactor">
    <cofactor evidence="1 11">
        <name>Zn(2+)</name>
        <dbReference type="ChEBI" id="CHEBI:29105"/>
    </cofactor>
</comment>
<evidence type="ECO:0000256" key="9">
    <source>
        <dbReference type="ARBA" id="ARBA00023049"/>
    </source>
</evidence>
<dbReference type="InterPro" id="IPR008915">
    <property type="entry name" value="Peptidase_M50"/>
</dbReference>
<dbReference type="Gene3D" id="2.30.42.10">
    <property type="match status" value="2"/>
</dbReference>
<comment type="similarity">
    <text evidence="3 11">Belongs to the peptidase M50B family.</text>
</comment>
<dbReference type="CDD" id="cd06163">
    <property type="entry name" value="S2P-M50_PDZ_RseP-like"/>
    <property type="match status" value="2"/>
</dbReference>
<dbReference type="PANTHER" id="PTHR42837">
    <property type="entry name" value="REGULATOR OF SIGMA-E PROTEASE RSEP"/>
    <property type="match status" value="1"/>
</dbReference>
<feature type="transmembrane region" description="Helical" evidence="11">
    <location>
        <begin position="424"/>
        <end position="442"/>
    </location>
</feature>
<feature type="domain" description="PDZ" evidence="13">
    <location>
        <begin position="224"/>
        <end position="276"/>
    </location>
</feature>
<reference evidence="14 15" key="1">
    <citation type="submission" date="2019-03" db="EMBL/GenBank/DDBJ databases">
        <title>Genomic Encyclopedia of Type Strains, Phase III (KMG-III): the genomes of soil and plant-associated and newly described type strains.</title>
        <authorList>
            <person name="Whitman W."/>
        </authorList>
    </citation>
    <scope>NUCLEOTIDE SEQUENCE [LARGE SCALE GENOMIC DNA]</scope>
    <source>
        <strain evidence="14 15">CECT 7378</strain>
    </source>
</reference>
<dbReference type="Pfam" id="PF02163">
    <property type="entry name" value="Peptidase_M50"/>
    <property type="match status" value="1"/>
</dbReference>
<dbReference type="GO" id="GO:0016020">
    <property type="term" value="C:membrane"/>
    <property type="evidence" value="ECO:0007669"/>
    <property type="project" value="UniProtKB-SubCell"/>
</dbReference>
<accession>A0A4V3CG57</accession>
<dbReference type="RefSeq" id="WP_133504683.1">
    <property type="nucleotide sequence ID" value="NZ_SNXC01000014.1"/>
</dbReference>